<dbReference type="PANTHER" id="PTHR24320:SF154">
    <property type="entry name" value="OXIDOREDUCTASE, SHORT-CHAIN DEHYDROGENASE_REDUCTASE FAMILY (AFU_ORTHOLOGUE AFUA_2G04560)"/>
    <property type="match status" value="1"/>
</dbReference>
<dbReference type="Gene3D" id="3.40.50.720">
    <property type="entry name" value="NAD(P)-binding Rossmann-like Domain"/>
    <property type="match status" value="1"/>
</dbReference>
<evidence type="ECO:0000256" key="2">
    <source>
        <dbReference type="ARBA" id="ARBA00022857"/>
    </source>
</evidence>
<name>A0ABR4IRE6_9EURO</name>
<protein>
    <recommendedName>
        <fullName evidence="6">Oxidoreductase</fullName>
    </recommendedName>
</protein>
<organism evidence="4 5">
    <name type="scientific">Aspergillus cavernicola</name>
    <dbReference type="NCBI Taxonomy" id="176166"/>
    <lineage>
        <taxon>Eukaryota</taxon>
        <taxon>Fungi</taxon>
        <taxon>Dikarya</taxon>
        <taxon>Ascomycota</taxon>
        <taxon>Pezizomycotina</taxon>
        <taxon>Eurotiomycetes</taxon>
        <taxon>Eurotiomycetidae</taxon>
        <taxon>Eurotiales</taxon>
        <taxon>Aspergillaceae</taxon>
        <taxon>Aspergillus</taxon>
        <taxon>Aspergillus subgen. Nidulantes</taxon>
    </lineage>
</organism>
<accession>A0ABR4IRE6</accession>
<evidence type="ECO:0000256" key="1">
    <source>
        <dbReference type="ARBA" id="ARBA00006484"/>
    </source>
</evidence>
<dbReference type="EMBL" id="JBFXLS010000016">
    <property type="protein sequence ID" value="KAL2829467.1"/>
    <property type="molecule type" value="Genomic_DNA"/>
</dbReference>
<keyword evidence="2" id="KW-0521">NADP</keyword>
<dbReference type="Pfam" id="PF00106">
    <property type="entry name" value="adh_short"/>
    <property type="match status" value="1"/>
</dbReference>
<proteinExistence type="inferred from homology"/>
<evidence type="ECO:0000256" key="3">
    <source>
        <dbReference type="ARBA" id="ARBA00023002"/>
    </source>
</evidence>
<dbReference type="PANTHER" id="PTHR24320">
    <property type="entry name" value="RETINOL DEHYDROGENASE"/>
    <property type="match status" value="1"/>
</dbReference>
<keyword evidence="5" id="KW-1185">Reference proteome</keyword>
<comment type="similarity">
    <text evidence="1">Belongs to the short-chain dehydrogenases/reductases (SDR) family.</text>
</comment>
<evidence type="ECO:0000313" key="5">
    <source>
        <dbReference type="Proteomes" id="UP001610335"/>
    </source>
</evidence>
<keyword evidence="3" id="KW-0560">Oxidoreductase</keyword>
<gene>
    <name evidence="4" type="ORF">BDW59DRAFT_142139</name>
</gene>
<dbReference type="Proteomes" id="UP001610335">
    <property type="component" value="Unassembled WGS sequence"/>
</dbReference>
<dbReference type="SUPFAM" id="SSF51735">
    <property type="entry name" value="NAD(P)-binding Rossmann-fold domains"/>
    <property type="match status" value="1"/>
</dbReference>
<dbReference type="InterPro" id="IPR036291">
    <property type="entry name" value="NAD(P)-bd_dom_sf"/>
</dbReference>
<comment type="caution">
    <text evidence="4">The sequence shown here is derived from an EMBL/GenBank/DDBJ whole genome shotgun (WGS) entry which is preliminary data.</text>
</comment>
<evidence type="ECO:0000313" key="4">
    <source>
        <dbReference type="EMBL" id="KAL2829467.1"/>
    </source>
</evidence>
<dbReference type="InterPro" id="IPR002347">
    <property type="entry name" value="SDR_fam"/>
</dbReference>
<reference evidence="4 5" key="1">
    <citation type="submission" date="2024-07" db="EMBL/GenBank/DDBJ databases">
        <title>Section-level genome sequencing and comparative genomics of Aspergillus sections Usti and Cavernicolus.</title>
        <authorList>
            <consortium name="Lawrence Berkeley National Laboratory"/>
            <person name="Nybo J.L."/>
            <person name="Vesth T.C."/>
            <person name="Theobald S."/>
            <person name="Frisvad J.C."/>
            <person name="Larsen T.O."/>
            <person name="Kjaerboelling I."/>
            <person name="Rothschild-Mancinelli K."/>
            <person name="Lyhne E.K."/>
            <person name="Kogle M.E."/>
            <person name="Barry K."/>
            <person name="Clum A."/>
            <person name="Na H."/>
            <person name="Ledsgaard L."/>
            <person name="Lin J."/>
            <person name="Lipzen A."/>
            <person name="Kuo A."/>
            <person name="Riley R."/>
            <person name="Mondo S."/>
            <person name="LaButti K."/>
            <person name="Haridas S."/>
            <person name="Pangalinan J."/>
            <person name="Salamov A.A."/>
            <person name="Simmons B.A."/>
            <person name="Magnuson J.K."/>
            <person name="Chen J."/>
            <person name="Drula E."/>
            <person name="Henrissat B."/>
            <person name="Wiebenga A."/>
            <person name="Lubbers R.J."/>
            <person name="Gomes A.C."/>
            <person name="Makela M.R."/>
            <person name="Stajich J."/>
            <person name="Grigoriev I.V."/>
            <person name="Mortensen U.H."/>
            <person name="De vries R.P."/>
            <person name="Baker S.E."/>
            <person name="Andersen M.R."/>
        </authorList>
    </citation>
    <scope>NUCLEOTIDE SEQUENCE [LARGE SCALE GENOMIC DNA]</scope>
    <source>
        <strain evidence="4 5">CBS 600.67</strain>
    </source>
</reference>
<evidence type="ECO:0008006" key="6">
    <source>
        <dbReference type="Google" id="ProtNLM"/>
    </source>
</evidence>
<sequence length="302" mass="32481">MGGLSYNPDSEIPNLAGKVILVTGGTAGIGEQTALQLAKHGPAHIYISGRNAASANTIIEGIAKAGSQTRVSFLKCDLASLHSVREAAELLLAQETRLDILICNAGIMAVPPGLTADGYEVQFGTNHLGHALLIQKLLPLIQTSSDPRIVILTSLGFRLHPTGGVVFKDVMTTQDFGAFGSWIRYGQSKIANLLYARELSKRYPAITSVAIHPGVVNTSLVGSLSRANRAFVWVSNFGKLLKPAEGAYNQLWAATASKAKIQNGQLYEPVAVLSNRHDKTSQDDELAAKLWDWTDEALKDFY</sequence>
<dbReference type="PRINTS" id="PR00081">
    <property type="entry name" value="GDHRDH"/>
</dbReference>